<organism evidence="4 5">
    <name type="scientific">Lasiosphaeris hirsuta</name>
    <dbReference type="NCBI Taxonomy" id="260670"/>
    <lineage>
        <taxon>Eukaryota</taxon>
        <taxon>Fungi</taxon>
        <taxon>Dikarya</taxon>
        <taxon>Ascomycota</taxon>
        <taxon>Pezizomycotina</taxon>
        <taxon>Sordariomycetes</taxon>
        <taxon>Sordariomycetidae</taxon>
        <taxon>Sordariales</taxon>
        <taxon>Lasiosphaeriaceae</taxon>
        <taxon>Lasiosphaeris</taxon>
    </lineage>
</organism>
<evidence type="ECO:0000313" key="4">
    <source>
        <dbReference type="EMBL" id="KAK0707609.1"/>
    </source>
</evidence>
<feature type="domain" description="FAD-binding PCMH-type" evidence="3">
    <location>
        <begin position="130"/>
        <end position="313"/>
    </location>
</feature>
<proteinExistence type="inferred from homology"/>
<evidence type="ECO:0000256" key="2">
    <source>
        <dbReference type="ARBA" id="ARBA00023002"/>
    </source>
</evidence>
<dbReference type="AlphaFoldDB" id="A0AA40A1P1"/>
<dbReference type="SUPFAM" id="SSF56176">
    <property type="entry name" value="FAD-binding/transporter-associated domain-like"/>
    <property type="match status" value="1"/>
</dbReference>
<comment type="similarity">
    <text evidence="1">Belongs to the oxygen-dependent FAD-linked oxidoreductase family.</text>
</comment>
<dbReference type="Gene3D" id="3.30.465.10">
    <property type="match status" value="2"/>
</dbReference>
<dbReference type="InterPro" id="IPR016169">
    <property type="entry name" value="FAD-bd_PCMH_sub2"/>
</dbReference>
<dbReference type="PANTHER" id="PTHR13878:SF91">
    <property type="entry name" value="FAD BINDING DOMAIN PROTEIN (AFU_ORTHOLOGUE AFUA_6G12070)-RELATED"/>
    <property type="match status" value="1"/>
</dbReference>
<dbReference type="GO" id="GO:0071949">
    <property type="term" value="F:FAD binding"/>
    <property type="evidence" value="ECO:0007669"/>
    <property type="project" value="InterPro"/>
</dbReference>
<keyword evidence="5" id="KW-1185">Reference proteome</keyword>
<dbReference type="PANTHER" id="PTHR13878">
    <property type="entry name" value="GULONOLACTONE OXIDASE"/>
    <property type="match status" value="1"/>
</dbReference>
<comment type="caution">
    <text evidence="4">The sequence shown here is derived from an EMBL/GenBank/DDBJ whole genome shotgun (WGS) entry which is preliminary data.</text>
</comment>
<gene>
    <name evidence="4" type="ORF">B0H67DRAFT_602907</name>
</gene>
<dbReference type="InterPro" id="IPR012951">
    <property type="entry name" value="BBE"/>
</dbReference>
<keyword evidence="2" id="KW-0560">Oxidoreductase</keyword>
<dbReference type="InterPro" id="IPR016166">
    <property type="entry name" value="FAD-bd_PCMH"/>
</dbReference>
<evidence type="ECO:0000256" key="1">
    <source>
        <dbReference type="ARBA" id="ARBA00005466"/>
    </source>
</evidence>
<evidence type="ECO:0000313" key="5">
    <source>
        <dbReference type="Proteomes" id="UP001172102"/>
    </source>
</evidence>
<dbReference type="InterPro" id="IPR050432">
    <property type="entry name" value="FAD-linked_Oxidoreductases_BP"/>
</dbReference>
<dbReference type="InterPro" id="IPR036318">
    <property type="entry name" value="FAD-bd_PCMH-like_sf"/>
</dbReference>
<name>A0AA40A1P1_9PEZI</name>
<dbReference type="Pfam" id="PF08031">
    <property type="entry name" value="BBE"/>
    <property type="match status" value="1"/>
</dbReference>
<dbReference type="InterPro" id="IPR006094">
    <property type="entry name" value="Oxid_FAD_bind_N"/>
</dbReference>
<dbReference type="Pfam" id="PF01565">
    <property type="entry name" value="FAD_binding_4"/>
    <property type="match status" value="1"/>
</dbReference>
<dbReference type="GO" id="GO:0016491">
    <property type="term" value="F:oxidoreductase activity"/>
    <property type="evidence" value="ECO:0007669"/>
    <property type="project" value="UniProtKB-KW"/>
</dbReference>
<dbReference type="EMBL" id="JAUKUA010000006">
    <property type="protein sequence ID" value="KAK0707609.1"/>
    <property type="molecule type" value="Genomic_DNA"/>
</dbReference>
<reference evidence="4" key="1">
    <citation type="submission" date="2023-06" db="EMBL/GenBank/DDBJ databases">
        <title>Genome-scale phylogeny and comparative genomics of the fungal order Sordariales.</title>
        <authorList>
            <consortium name="Lawrence Berkeley National Laboratory"/>
            <person name="Hensen N."/>
            <person name="Bonometti L."/>
            <person name="Westerberg I."/>
            <person name="Brannstrom I.O."/>
            <person name="Guillou S."/>
            <person name="Cros-Aarteil S."/>
            <person name="Calhoun S."/>
            <person name="Haridas S."/>
            <person name="Kuo A."/>
            <person name="Mondo S."/>
            <person name="Pangilinan J."/>
            <person name="Riley R."/>
            <person name="Labutti K."/>
            <person name="Andreopoulos B."/>
            <person name="Lipzen A."/>
            <person name="Chen C."/>
            <person name="Yanf M."/>
            <person name="Daum C."/>
            <person name="Ng V."/>
            <person name="Clum A."/>
            <person name="Steindorff A."/>
            <person name="Ohm R."/>
            <person name="Martin F."/>
            <person name="Silar P."/>
            <person name="Natvig D."/>
            <person name="Lalanne C."/>
            <person name="Gautier V."/>
            <person name="Ament-Velasquez S.L."/>
            <person name="Kruys A."/>
            <person name="Hutchinson M.I."/>
            <person name="Powell A.J."/>
            <person name="Barry K."/>
            <person name="Miller A.N."/>
            <person name="Grigoriev I.V."/>
            <person name="Debuchy R."/>
            <person name="Gladieux P."/>
            <person name="Thoren M.H."/>
            <person name="Johannesson H."/>
        </authorList>
    </citation>
    <scope>NUCLEOTIDE SEQUENCE</scope>
    <source>
        <strain evidence="4">SMH4607-1</strain>
    </source>
</reference>
<sequence length="597" mass="64176">MCRLGGRFLVPLQRSSKRLVVKNGKPLCTPSSPSFPGLSPTCKSVPGGDGWPSLETWAALNQSVGGRLLQPTPPGAVCHPGQTSYSPTQCPLVQSSWFTESLHSDDPVSAQWNNWNNDTCLPDPRAPCSAAGYPVYVINATMAEHVKAGVDFARAQNIRLIVKNSGHDFIGRSSAPNSLSIWVHHMKGIKEHKKGFQPQNCNVTIEGHAITAAAGTQMQETYRATALLNRTVIGGNGRTVALGGFITGGGHSILAPHYGMAADQVLEMELVTPTGEILTANECQNMDLFWAFRGGGGSTFGVLTSITLKTIPSPSVMSLTFQFATSSSNPHAFDAIAYFTSQFPSLADAGVTGYPIIFNGVANASDGGQTLASGVIGKVIMLDTQNVTDILAEFEPLFAHINATWPGFVFFTSTTFYPSFGAWYEENYDPSPVGYGSVMGSRLLDTPALVANATATKLALERFSAGGQATVYIVSGKGVWNAQPRGGSTAVNPAWRRAVVHATASVSFAPLNQTARVLAIAQTNSQTAALRELTPRMGAYVNEASRYEPDWQHAFWGENYSRLLKIKRTVDPDDVFWCMPCVGNERWQEADDVLCRV</sequence>
<accession>A0AA40A1P1</accession>
<dbReference type="Proteomes" id="UP001172102">
    <property type="component" value="Unassembled WGS sequence"/>
</dbReference>
<protein>
    <recommendedName>
        <fullName evidence="3">FAD-binding PCMH-type domain-containing protein</fullName>
    </recommendedName>
</protein>
<evidence type="ECO:0000259" key="3">
    <source>
        <dbReference type="PROSITE" id="PS51387"/>
    </source>
</evidence>
<dbReference type="PROSITE" id="PS51387">
    <property type="entry name" value="FAD_PCMH"/>
    <property type="match status" value="1"/>
</dbReference>